<organism evidence="1 2">
    <name type="scientific">Dibothriocephalus latus</name>
    <name type="common">Fish tapeworm</name>
    <name type="synonym">Diphyllobothrium latum</name>
    <dbReference type="NCBI Taxonomy" id="60516"/>
    <lineage>
        <taxon>Eukaryota</taxon>
        <taxon>Metazoa</taxon>
        <taxon>Spiralia</taxon>
        <taxon>Lophotrochozoa</taxon>
        <taxon>Platyhelminthes</taxon>
        <taxon>Cestoda</taxon>
        <taxon>Eucestoda</taxon>
        <taxon>Diphyllobothriidea</taxon>
        <taxon>Diphyllobothriidae</taxon>
        <taxon>Dibothriocephalus</taxon>
    </lineage>
</organism>
<sequence length="128" mass="14477">MTLESQVNTFASLKCYTEVVRLKVKEAVHHIIIQRPAFQENFVAFDPVLKNSVEFDSKIGLLDLEGILDEEAYCIQSFLQRAARRELDLVENSDTGGFLCLMYRNGAGRSGGSVWSYRSDLSQQVKPK</sequence>
<protein>
    <submittedName>
        <fullName evidence="1">Uncharacterized protein</fullName>
    </submittedName>
</protein>
<accession>A0A3P7NQS4</accession>
<proteinExistence type="predicted"/>
<keyword evidence="2" id="KW-1185">Reference proteome</keyword>
<dbReference type="Proteomes" id="UP000281553">
    <property type="component" value="Unassembled WGS sequence"/>
</dbReference>
<gene>
    <name evidence="1" type="ORF">DILT_LOCUS17015</name>
</gene>
<dbReference type="AlphaFoldDB" id="A0A3P7NQS4"/>
<reference evidence="1 2" key="1">
    <citation type="submission" date="2018-11" db="EMBL/GenBank/DDBJ databases">
        <authorList>
            <consortium name="Pathogen Informatics"/>
        </authorList>
    </citation>
    <scope>NUCLEOTIDE SEQUENCE [LARGE SCALE GENOMIC DNA]</scope>
</reference>
<evidence type="ECO:0000313" key="2">
    <source>
        <dbReference type="Proteomes" id="UP000281553"/>
    </source>
</evidence>
<name>A0A3P7NQS4_DIBLA</name>
<evidence type="ECO:0000313" key="1">
    <source>
        <dbReference type="EMBL" id="VDN36377.1"/>
    </source>
</evidence>
<dbReference type="EMBL" id="UYRU01088788">
    <property type="protein sequence ID" value="VDN36377.1"/>
    <property type="molecule type" value="Genomic_DNA"/>
</dbReference>